<dbReference type="InterPro" id="IPR036388">
    <property type="entry name" value="WH-like_DNA-bd_sf"/>
</dbReference>
<dbReference type="Pfam" id="PF13884">
    <property type="entry name" value="Peptidase_S74"/>
    <property type="match status" value="1"/>
</dbReference>
<proteinExistence type="predicted"/>
<reference evidence="2 3" key="1">
    <citation type="submission" date="2016-11" db="EMBL/GenBank/DDBJ databases">
        <authorList>
            <person name="Jaros S."/>
            <person name="Januszkiewicz K."/>
            <person name="Wedrychowicz H."/>
        </authorList>
    </citation>
    <scope>NUCLEOTIDE SEQUENCE [LARGE SCALE GENOMIC DNA]</scope>
    <source>
        <strain evidence="2 3">DSM 24574</strain>
    </source>
</reference>
<feature type="domain" description="Peptidase S74" evidence="1">
    <location>
        <begin position="251"/>
        <end position="354"/>
    </location>
</feature>
<dbReference type="OrthoDB" id="1223455at2"/>
<name>A0A1M5UNE7_9BACT</name>
<dbReference type="STRING" id="947013.SAMN04488109_4794"/>
<protein>
    <submittedName>
        <fullName evidence="2">Chaperone of endosialidase</fullName>
    </submittedName>
</protein>
<dbReference type="InterPro" id="IPR030392">
    <property type="entry name" value="S74_ICA"/>
</dbReference>
<gene>
    <name evidence="2" type="ORF">SAMN04488109_4794</name>
</gene>
<dbReference type="RefSeq" id="WP_073139133.1">
    <property type="nucleotide sequence ID" value="NZ_FQWQ01000003.1"/>
</dbReference>
<sequence>MIQQLSRLQLNQEFRNGERPSGDDFGSAWLSFLHKTDDGVSVDSKGNLEVAKGLALKDTDDNSQAGTIRFKGGQLQVHDGTSFKSVSTGAGGAFTPVGAGPSVAFAGGNVGIGTFAVAPTHRLEVLLTNNSGPDQRVKFGNLAIHAGPSITPGAYISHIALGGSNTAYALFQDNQGNTKLNAAQSTELGLAQNGATLFRITGTGGIEMVPTTNVSIGTIFSPKDLSVSGNLTVVGQAFKTGGGSFLPIACDRRVKKDIRPYKDGLQKLVALEPVTFKFNGKAETPDDGRDYMGFVAQDLQKVLPELIVTRSMKLEKNDAKETEILTYDQGPIVFLLINAIKELNARIEKLEKPGSDEKRKTKNTPRAHG</sequence>
<dbReference type="EMBL" id="FQWQ01000003">
    <property type="protein sequence ID" value="SHH64430.1"/>
    <property type="molecule type" value="Genomic_DNA"/>
</dbReference>
<evidence type="ECO:0000259" key="1">
    <source>
        <dbReference type="PROSITE" id="PS51688"/>
    </source>
</evidence>
<dbReference type="Gene3D" id="1.10.10.10">
    <property type="entry name" value="Winged helix-like DNA-binding domain superfamily/Winged helix DNA-binding domain"/>
    <property type="match status" value="1"/>
</dbReference>
<keyword evidence="3" id="KW-1185">Reference proteome</keyword>
<evidence type="ECO:0000313" key="3">
    <source>
        <dbReference type="Proteomes" id="UP000184212"/>
    </source>
</evidence>
<organism evidence="2 3">
    <name type="scientific">Chryseolinea serpens</name>
    <dbReference type="NCBI Taxonomy" id="947013"/>
    <lineage>
        <taxon>Bacteria</taxon>
        <taxon>Pseudomonadati</taxon>
        <taxon>Bacteroidota</taxon>
        <taxon>Cytophagia</taxon>
        <taxon>Cytophagales</taxon>
        <taxon>Fulvivirgaceae</taxon>
        <taxon>Chryseolinea</taxon>
    </lineage>
</organism>
<dbReference type="PROSITE" id="PS51688">
    <property type="entry name" value="ICA"/>
    <property type="match status" value="1"/>
</dbReference>
<dbReference type="Proteomes" id="UP000184212">
    <property type="component" value="Unassembled WGS sequence"/>
</dbReference>
<dbReference type="AlphaFoldDB" id="A0A1M5UNE7"/>
<accession>A0A1M5UNE7</accession>
<evidence type="ECO:0000313" key="2">
    <source>
        <dbReference type="EMBL" id="SHH64430.1"/>
    </source>
</evidence>